<comment type="function">
    <text evidence="16">Catalyzes the phosphorylation of pantothenate (Pan), the first step in CoA biosynthesis.</text>
</comment>
<evidence type="ECO:0000256" key="8">
    <source>
        <dbReference type="ARBA" id="ARBA00022679"/>
    </source>
</evidence>
<evidence type="ECO:0000313" key="18">
    <source>
        <dbReference type="Proteomes" id="UP000005540"/>
    </source>
</evidence>
<comment type="subcellular location">
    <subcellularLocation>
        <location evidence="3 16">Cytoplasm</location>
    </subcellularLocation>
</comment>
<keyword evidence="12 16" id="KW-0630">Potassium</keyword>
<keyword evidence="16" id="KW-0479">Metal-binding</keyword>
<keyword evidence="10 16" id="KW-0418">Kinase</keyword>
<evidence type="ECO:0000256" key="12">
    <source>
        <dbReference type="ARBA" id="ARBA00022958"/>
    </source>
</evidence>
<feature type="binding site" evidence="16">
    <location>
        <begin position="107"/>
        <end position="110"/>
    </location>
    <ligand>
        <name>substrate</name>
    </ligand>
</feature>
<dbReference type="InterPro" id="IPR043129">
    <property type="entry name" value="ATPase_NBD"/>
</dbReference>
<dbReference type="InterPro" id="IPR004619">
    <property type="entry name" value="Type_III_PanK"/>
</dbReference>
<evidence type="ECO:0000313" key="17">
    <source>
        <dbReference type="EMBL" id="EEP61094.1"/>
    </source>
</evidence>
<gene>
    <name evidence="16" type="primary">coaX</name>
    <name evidence="17" type="ORF">SULYE_0398</name>
</gene>
<evidence type="ECO:0000256" key="10">
    <source>
        <dbReference type="ARBA" id="ARBA00022777"/>
    </source>
</evidence>
<accession>C4FIL3</accession>
<dbReference type="GO" id="GO:0004594">
    <property type="term" value="F:pantothenate kinase activity"/>
    <property type="evidence" value="ECO:0007669"/>
    <property type="project" value="UniProtKB-UniRule"/>
</dbReference>
<protein>
    <recommendedName>
        <fullName evidence="15 16">Type III pantothenate kinase</fullName>
        <ecNumber evidence="6 16">2.7.1.33</ecNumber>
    </recommendedName>
    <alternativeName>
        <fullName evidence="16">PanK-III</fullName>
    </alternativeName>
    <alternativeName>
        <fullName evidence="16">Pantothenic acid kinase</fullName>
    </alternativeName>
</protein>
<evidence type="ECO:0000256" key="9">
    <source>
        <dbReference type="ARBA" id="ARBA00022741"/>
    </source>
</evidence>
<comment type="catalytic activity">
    <reaction evidence="1 16">
        <text>(R)-pantothenate + ATP = (R)-4'-phosphopantothenate + ADP + H(+)</text>
        <dbReference type="Rhea" id="RHEA:16373"/>
        <dbReference type="ChEBI" id="CHEBI:10986"/>
        <dbReference type="ChEBI" id="CHEBI:15378"/>
        <dbReference type="ChEBI" id="CHEBI:29032"/>
        <dbReference type="ChEBI" id="CHEBI:30616"/>
        <dbReference type="ChEBI" id="CHEBI:456216"/>
        <dbReference type="EC" id="2.7.1.33"/>
    </reaction>
</comment>
<dbReference type="GO" id="GO:0005524">
    <property type="term" value="F:ATP binding"/>
    <property type="evidence" value="ECO:0007669"/>
    <property type="project" value="UniProtKB-UniRule"/>
</dbReference>
<comment type="cofactor">
    <cofactor evidence="2">
        <name>K(+)</name>
        <dbReference type="ChEBI" id="CHEBI:29103"/>
    </cofactor>
</comment>
<feature type="binding site" evidence="16">
    <location>
        <position position="100"/>
    </location>
    <ligand>
        <name>substrate</name>
    </ligand>
</feature>
<dbReference type="RefSeq" id="WP_007545935.1">
    <property type="nucleotide sequence ID" value="NZ_ABZS01000025.1"/>
</dbReference>
<dbReference type="NCBIfam" id="NF009855">
    <property type="entry name" value="PRK13321.1"/>
    <property type="match status" value="1"/>
</dbReference>
<evidence type="ECO:0000256" key="2">
    <source>
        <dbReference type="ARBA" id="ARBA00001958"/>
    </source>
</evidence>
<dbReference type="EMBL" id="ABZS01000025">
    <property type="protein sequence ID" value="EEP61094.1"/>
    <property type="molecule type" value="Genomic_DNA"/>
</dbReference>
<feature type="binding site" evidence="16">
    <location>
        <position position="132"/>
    </location>
    <ligand>
        <name>ATP</name>
        <dbReference type="ChEBI" id="CHEBI:30616"/>
    </ligand>
</feature>
<keyword evidence="8 16" id="KW-0808">Transferase</keyword>
<keyword evidence="13 16" id="KW-0173">Coenzyme A biosynthesis</keyword>
<proteinExistence type="inferred from homology"/>
<evidence type="ECO:0000256" key="4">
    <source>
        <dbReference type="ARBA" id="ARBA00005225"/>
    </source>
</evidence>
<feature type="binding site" evidence="16">
    <location>
        <position position="184"/>
    </location>
    <ligand>
        <name>substrate</name>
    </ligand>
</feature>
<feature type="binding site" evidence="16">
    <location>
        <position position="129"/>
    </location>
    <ligand>
        <name>K(+)</name>
        <dbReference type="ChEBI" id="CHEBI:29103"/>
    </ligand>
</feature>
<organism evidence="17 18">
    <name type="scientific">Sulfurihydrogenibium yellowstonense SS-5</name>
    <dbReference type="NCBI Taxonomy" id="432331"/>
    <lineage>
        <taxon>Bacteria</taxon>
        <taxon>Pseudomonadati</taxon>
        <taxon>Aquificota</taxon>
        <taxon>Aquificia</taxon>
        <taxon>Aquificales</taxon>
        <taxon>Hydrogenothermaceae</taxon>
        <taxon>Sulfurihydrogenibium</taxon>
    </lineage>
</organism>
<dbReference type="GO" id="GO:0005737">
    <property type="term" value="C:cytoplasm"/>
    <property type="evidence" value="ECO:0007669"/>
    <property type="project" value="UniProtKB-SubCell"/>
</dbReference>
<evidence type="ECO:0000256" key="6">
    <source>
        <dbReference type="ARBA" id="ARBA00012102"/>
    </source>
</evidence>
<dbReference type="AlphaFoldDB" id="C4FIL3"/>
<dbReference type="HAMAP" id="MF_01274">
    <property type="entry name" value="Pantothen_kinase_3"/>
    <property type="match status" value="1"/>
</dbReference>
<keyword evidence="7 16" id="KW-0963">Cytoplasm</keyword>
<dbReference type="Proteomes" id="UP000005540">
    <property type="component" value="Unassembled WGS sequence"/>
</dbReference>
<evidence type="ECO:0000256" key="15">
    <source>
        <dbReference type="ARBA" id="ARBA00040883"/>
    </source>
</evidence>
<feature type="active site" description="Proton acceptor" evidence="16">
    <location>
        <position position="109"/>
    </location>
</feature>
<dbReference type="UniPathway" id="UPA00241">
    <property type="reaction ID" value="UER00352"/>
</dbReference>
<feature type="binding site" evidence="16">
    <location>
        <begin position="6"/>
        <end position="13"/>
    </location>
    <ligand>
        <name>ATP</name>
        <dbReference type="ChEBI" id="CHEBI:30616"/>
    </ligand>
</feature>
<dbReference type="OrthoDB" id="9804707at2"/>
<name>C4FIL3_9AQUI</name>
<comment type="subunit">
    <text evidence="5 16">Homodimer.</text>
</comment>
<dbReference type="GO" id="GO:0046872">
    <property type="term" value="F:metal ion binding"/>
    <property type="evidence" value="ECO:0007669"/>
    <property type="project" value="UniProtKB-KW"/>
</dbReference>
<comment type="caution">
    <text evidence="17">The sequence shown here is derived from an EMBL/GenBank/DDBJ whole genome shotgun (WGS) entry which is preliminary data.</text>
</comment>
<dbReference type="GO" id="GO:0015937">
    <property type="term" value="P:coenzyme A biosynthetic process"/>
    <property type="evidence" value="ECO:0007669"/>
    <property type="project" value="UniProtKB-UniRule"/>
</dbReference>
<evidence type="ECO:0000256" key="13">
    <source>
        <dbReference type="ARBA" id="ARBA00022993"/>
    </source>
</evidence>
<dbReference type="CDD" id="cd24015">
    <property type="entry name" value="ASKHA_NBD_PanK-III"/>
    <property type="match status" value="1"/>
</dbReference>
<evidence type="ECO:0000256" key="16">
    <source>
        <dbReference type="HAMAP-Rule" id="MF_01274"/>
    </source>
</evidence>
<keyword evidence="11 16" id="KW-0067">ATP-binding</keyword>
<evidence type="ECO:0000256" key="1">
    <source>
        <dbReference type="ARBA" id="ARBA00001206"/>
    </source>
</evidence>
<sequence>MILAVDIGNTTTEIGYIKDLDKIETLKFQTDHDKTIDDWLIKFSFFLNFYNLNETNVNKIYISSVVPQVEEKITKALKKLLNVNPLLIGKDVKVPLKINYENPSEVGADRILNAFASINILNPPLIAIDFGTAVTFDVVNKNSEYDGGLIFPGLESSVNCLFSKTAKLPKVKIEKPSNIVGKNTISSIQSGIYNGYLSLVEGVISRIENEYKYKFNIILTGGHGKIISESLNLPHIYERYLPIKGIYFLDRN</sequence>
<dbReference type="Pfam" id="PF03309">
    <property type="entry name" value="Pan_kinase"/>
    <property type="match status" value="1"/>
</dbReference>
<reference evidence="17 18" key="1">
    <citation type="submission" date="2009-04" db="EMBL/GenBank/DDBJ databases">
        <authorList>
            <person name="Reysenbach A.-L."/>
            <person name="Heidelberg J.F."/>
            <person name="Nelson W.C."/>
        </authorList>
    </citation>
    <scope>NUCLEOTIDE SEQUENCE [LARGE SCALE GENOMIC DNA]</scope>
    <source>
        <strain evidence="17 18">SS-5</strain>
    </source>
</reference>
<comment type="cofactor">
    <cofactor evidence="16">
        <name>NH4(+)</name>
        <dbReference type="ChEBI" id="CHEBI:28938"/>
    </cofactor>
    <cofactor evidence="16">
        <name>K(+)</name>
        <dbReference type="ChEBI" id="CHEBI:29103"/>
    </cofactor>
    <text evidence="16">A monovalent cation. Ammonium or potassium.</text>
</comment>
<dbReference type="SUPFAM" id="SSF53067">
    <property type="entry name" value="Actin-like ATPase domain"/>
    <property type="match status" value="2"/>
</dbReference>
<dbReference type="EC" id="2.7.1.33" evidence="6 16"/>
<dbReference type="NCBIfam" id="TIGR00671">
    <property type="entry name" value="baf"/>
    <property type="match status" value="1"/>
</dbReference>
<keyword evidence="18" id="KW-1185">Reference proteome</keyword>
<dbReference type="PANTHER" id="PTHR34265:SF1">
    <property type="entry name" value="TYPE III PANTOTHENATE KINASE"/>
    <property type="match status" value="1"/>
</dbReference>
<evidence type="ECO:0000256" key="3">
    <source>
        <dbReference type="ARBA" id="ARBA00004496"/>
    </source>
</evidence>
<keyword evidence="9 16" id="KW-0547">Nucleotide-binding</keyword>
<dbReference type="NCBIfam" id="NF009848">
    <property type="entry name" value="PRK13318.1-6"/>
    <property type="match status" value="1"/>
</dbReference>
<evidence type="ECO:0000256" key="7">
    <source>
        <dbReference type="ARBA" id="ARBA00022490"/>
    </source>
</evidence>
<evidence type="ECO:0000256" key="11">
    <source>
        <dbReference type="ARBA" id="ARBA00022840"/>
    </source>
</evidence>
<dbReference type="PANTHER" id="PTHR34265">
    <property type="entry name" value="TYPE III PANTOTHENATE KINASE"/>
    <property type="match status" value="1"/>
</dbReference>
<comment type="pathway">
    <text evidence="4 16">Cofactor biosynthesis; coenzyme A biosynthesis; CoA from (R)-pantothenate: step 1/5.</text>
</comment>
<comment type="similarity">
    <text evidence="14 16">Belongs to the type III pantothenate kinase family.</text>
</comment>
<dbReference type="Gene3D" id="3.30.420.40">
    <property type="match status" value="2"/>
</dbReference>
<evidence type="ECO:0000256" key="14">
    <source>
        <dbReference type="ARBA" id="ARBA00038036"/>
    </source>
</evidence>
<evidence type="ECO:0000256" key="5">
    <source>
        <dbReference type="ARBA" id="ARBA00011738"/>
    </source>
</evidence>